<name>D4DVW1_SEROD</name>
<dbReference type="HOGENOM" id="CLU_132671_0_0_6"/>
<dbReference type="InterPro" id="IPR059241">
    <property type="entry name" value="SfIV_phage_associated"/>
</dbReference>
<evidence type="ECO:0000313" key="1">
    <source>
        <dbReference type="EMBL" id="EFE98264.1"/>
    </source>
</evidence>
<protein>
    <submittedName>
        <fullName evidence="1">Uncharacterized protein</fullName>
    </submittedName>
</protein>
<dbReference type="EMBL" id="ADBY01000010">
    <property type="protein sequence ID" value="EFE98264.1"/>
    <property type="molecule type" value="Genomic_DNA"/>
</dbReference>
<reference evidence="1 2" key="1">
    <citation type="submission" date="2010-01" db="EMBL/GenBank/DDBJ databases">
        <authorList>
            <person name="Muzny D."/>
            <person name="Qin X."/>
            <person name="Deng J."/>
            <person name="Jiang H."/>
            <person name="Liu Y."/>
            <person name="Qu J."/>
            <person name="Song X.-Z."/>
            <person name="Zhang L."/>
            <person name="Thornton R."/>
            <person name="Coyle M."/>
            <person name="Francisco L."/>
            <person name="Jackson L."/>
            <person name="Javaid M."/>
            <person name="Korchina V."/>
            <person name="Kovar C."/>
            <person name="Mata R."/>
            <person name="Mathew T."/>
            <person name="Ngo R."/>
            <person name="Nguyen L."/>
            <person name="Nguyen N."/>
            <person name="Okwuonu G."/>
            <person name="Ongeri F."/>
            <person name="Pham C."/>
            <person name="Simmons D."/>
            <person name="Wilczek-Boney K."/>
            <person name="Hale W."/>
            <person name="Jakkamsetti A."/>
            <person name="Pham P."/>
            <person name="Ruth R."/>
            <person name="San Lucas F."/>
            <person name="Warren J."/>
            <person name="Zhang J."/>
            <person name="Zhao Z."/>
            <person name="Zhou C."/>
            <person name="Zhu D."/>
            <person name="Lee S."/>
            <person name="Bess C."/>
            <person name="Blankenburg K."/>
            <person name="Forbes L."/>
            <person name="Fu Q."/>
            <person name="Gubbala S."/>
            <person name="Hirani K."/>
            <person name="Jayaseelan J.C."/>
            <person name="Lara F."/>
            <person name="Munidasa M."/>
            <person name="Palculict T."/>
            <person name="Patil S."/>
            <person name="Pu L.-L."/>
            <person name="Saada N."/>
            <person name="Tang L."/>
            <person name="Weissenberger G."/>
            <person name="Zhu Y."/>
            <person name="Hemphill L."/>
            <person name="Shang Y."/>
            <person name="Youmans B."/>
            <person name="Ayvaz T."/>
            <person name="Ross M."/>
            <person name="Santibanez J."/>
            <person name="Aqrawi P."/>
            <person name="Gross S."/>
            <person name="Joshi V."/>
            <person name="Fowler G."/>
            <person name="Nazareth L."/>
            <person name="Reid J."/>
            <person name="Worley K."/>
            <person name="Petrosino J."/>
            <person name="Highlander S."/>
            <person name="Gibbs R."/>
        </authorList>
    </citation>
    <scope>NUCLEOTIDE SEQUENCE [LARGE SCALE GENOMIC DNA]</scope>
    <source>
        <strain evidence="1 2">DSM 4582</strain>
    </source>
</reference>
<evidence type="ECO:0000313" key="2">
    <source>
        <dbReference type="Proteomes" id="UP000005723"/>
    </source>
</evidence>
<comment type="caution">
    <text evidence="1">The sequence shown here is derived from an EMBL/GenBank/DDBJ whole genome shotgun (WGS) entry which is preliminary data.</text>
</comment>
<gene>
    <name evidence="1" type="ORF">HMPREF0758_0061</name>
</gene>
<proteinExistence type="predicted"/>
<sequence>MPVFSPLQARWYLGSSPTAKKEIVMLKGFAHLFEKTKEHVAQVRNVKNTGFIDKAAMSCVYNRAIQLCALDAVIAQHRVEVGNRFNDLRGKSALHHKLLTKYKWPLAEIHSLTLSDVLLALHDELSLESLPAEASRILTSISREHPPVIFPDITDEEWNPEFAEKLLYNSVD</sequence>
<dbReference type="AlphaFoldDB" id="D4DVW1"/>
<organism evidence="1 2">
    <name type="scientific">Serratia odorifera DSM 4582</name>
    <dbReference type="NCBI Taxonomy" id="667129"/>
    <lineage>
        <taxon>Bacteria</taxon>
        <taxon>Pseudomonadati</taxon>
        <taxon>Pseudomonadota</taxon>
        <taxon>Gammaproteobacteria</taxon>
        <taxon>Enterobacterales</taxon>
        <taxon>Yersiniaceae</taxon>
        <taxon>Serratia</taxon>
    </lineage>
</organism>
<accession>D4DVW1</accession>
<keyword evidence="2" id="KW-1185">Reference proteome</keyword>
<dbReference type="Proteomes" id="UP000005723">
    <property type="component" value="Unassembled WGS sequence"/>
</dbReference>
<dbReference type="NCBIfam" id="NF033230">
    <property type="entry name" value="phage_region_01"/>
    <property type="match status" value="1"/>
</dbReference>
<dbReference type="OrthoDB" id="6471118at2"/>